<dbReference type="Proteomes" id="UP000187609">
    <property type="component" value="Unassembled WGS sequence"/>
</dbReference>
<dbReference type="STRING" id="49451.A0A1J6I691"/>
<dbReference type="Pfam" id="PF13966">
    <property type="entry name" value="zf-RVT"/>
    <property type="match status" value="1"/>
</dbReference>
<dbReference type="OMA" id="ETRDHIC"/>
<feature type="domain" description="Reverse transcriptase zinc-binding" evidence="1">
    <location>
        <begin position="1"/>
        <end position="26"/>
    </location>
</feature>
<sequence length="108" mass="12826">TCPLCNTEAETLNHLFFVCPFSKRIWAAMLGWMQIDRAVMEWDHELQWAEQHCRGRSAAAEIYRMVLVGSIYYIWQERNARVFQETSRTAEMITRSLTQDIHCRENVK</sequence>
<feature type="non-terminal residue" evidence="2">
    <location>
        <position position="1"/>
    </location>
</feature>
<dbReference type="PANTHER" id="PTHR33116">
    <property type="entry name" value="REVERSE TRANSCRIPTASE ZINC-BINDING DOMAIN-CONTAINING PROTEIN-RELATED-RELATED"/>
    <property type="match status" value="1"/>
</dbReference>
<name>A0A1J6I691_NICAT</name>
<organism evidence="2 3">
    <name type="scientific">Nicotiana attenuata</name>
    <name type="common">Coyote tobacco</name>
    <dbReference type="NCBI Taxonomy" id="49451"/>
    <lineage>
        <taxon>Eukaryota</taxon>
        <taxon>Viridiplantae</taxon>
        <taxon>Streptophyta</taxon>
        <taxon>Embryophyta</taxon>
        <taxon>Tracheophyta</taxon>
        <taxon>Spermatophyta</taxon>
        <taxon>Magnoliopsida</taxon>
        <taxon>eudicotyledons</taxon>
        <taxon>Gunneridae</taxon>
        <taxon>Pentapetalae</taxon>
        <taxon>asterids</taxon>
        <taxon>lamiids</taxon>
        <taxon>Solanales</taxon>
        <taxon>Solanaceae</taxon>
        <taxon>Nicotianoideae</taxon>
        <taxon>Nicotianeae</taxon>
        <taxon>Nicotiana</taxon>
    </lineage>
</organism>
<dbReference type="InterPro" id="IPR026960">
    <property type="entry name" value="RVT-Znf"/>
</dbReference>
<evidence type="ECO:0000313" key="2">
    <source>
        <dbReference type="EMBL" id="OIT00034.1"/>
    </source>
</evidence>
<dbReference type="PANTHER" id="PTHR33116:SF66">
    <property type="entry name" value="REVERSE TRANSCRIPTASE ZINC-BINDING DOMAIN-CONTAINING PROTEIN"/>
    <property type="match status" value="1"/>
</dbReference>
<reference evidence="2" key="1">
    <citation type="submission" date="2016-11" db="EMBL/GenBank/DDBJ databases">
        <title>The genome of Nicotiana attenuata.</title>
        <authorList>
            <person name="Xu S."/>
            <person name="Brockmoeller T."/>
            <person name="Gaquerel E."/>
            <person name="Navarro A."/>
            <person name="Kuhl H."/>
            <person name="Gase K."/>
            <person name="Ling Z."/>
            <person name="Zhou W."/>
            <person name="Kreitzer C."/>
            <person name="Stanke M."/>
            <person name="Tang H."/>
            <person name="Lyons E."/>
            <person name="Pandey P."/>
            <person name="Pandey S.P."/>
            <person name="Timmermann B."/>
            <person name="Baldwin I.T."/>
        </authorList>
    </citation>
    <scope>NUCLEOTIDE SEQUENCE [LARGE SCALE GENOMIC DNA]</scope>
    <source>
        <strain evidence="2">UT</strain>
    </source>
</reference>
<keyword evidence="3" id="KW-1185">Reference proteome</keyword>
<protein>
    <recommendedName>
        <fullName evidence="1">Reverse transcriptase zinc-binding domain-containing protein</fullName>
    </recommendedName>
</protein>
<dbReference type="AlphaFoldDB" id="A0A1J6I691"/>
<accession>A0A1J6I691</accession>
<gene>
    <name evidence="2" type="ORF">A4A49_59923</name>
</gene>
<proteinExistence type="predicted"/>
<evidence type="ECO:0000313" key="3">
    <source>
        <dbReference type="Proteomes" id="UP000187609"/>
    </source>
</evidence>
<feature type="non-terminal residue" evidence="2">
    <location>
        <position position="108"/>
    </location>
</feature>
<dbReference type="Gramene" id="OIT00034">
    <property type="protein sequence ID" value="OIT00034"/>
    <property type="gene ID" value="A4A49_59923"/>
</dbReference>
<comment type="caution">
    <text evidence="2">The sequence shown here is derived from an EMBL/GenBank/DDBJ whole genome shotgun (WGS) entry which is preliminary data.</text>
</comment>
<dbReference type="EMBL" id="MJEQ01037189">
    <property type="protein sequence ID" value="OIT00034.1"/>
    <property type="molecule type" value="Genomic_DNA"/>
</dbReference>
<evidence type="ECO:0000259" key="1">
    <source>
        <dbReference type="Pfam" id="PF13966"/>
    </source>
</evidence>